<keyword evidence="5" id="KW-1185">Reference proteome</keyword>
<dbReference type="Gene3D" id="3.30.70.1070">
    <property type="entry name" value="Sporulation related repeat"/>
    <property type="match status" value="2"/>
</dbReference>
<dbReference type="InterPro" id="IPR036680">
    <property type="entry name" value="SPOR-like_sf"/>
</dbReference>
<organism evidence="4 5">
    <name type="scientific">Ruminococcus difficilis</name>
    <dbReference type="NCBI Taxonomy" id="2763069"/>
    <lineage>
        <taxon>Bacteria</taxon>
        <taxon>Bacillati</taxon>
        <taxon>Bacillota</taxon>
        <taxon>Clostridia</taxon>
        <taxon>Eubacteriales</taxon>
        <taxon>Oscillospiraceae</taxon>
        <taxon>Ruminococcus</taxon>
    </lineage>
</organism>
<dbReference type="Proteomes" id="UP000633365">
    <property type="component" value="Unassembled WGS sequence"/>
</dbReference>
<comment type="caution">
    <text evidence="4">The sequence shown here is derived from an EMBL/GenBank/DDBJ whole genome shotgun (WGS) entry which is preliminary data.</text>
</comment>
<evidence type="ECO:0000259" key="3">
    <source>
        <dbReference type="PROSITE" id="PS51724"/>
    </source>
</evidence>
<evidence type="ECO:0000256" key="2">
    <source>
        <dbReference type="SAM" id="SignalP"/>
    </source>
</evidence>
<sequence length="251" mass="27349">MKRIIALIIAVLSAVVFSSCTTVNNYYQQTGSAANSESVTDSIATEDKPAASSAPVDSTPQSAPAANTPAFNYNTPFYGIWVSASKSHDDAVKVSDDVTSKGFNGFVETTTNWSNLNSEEWYVVTAGKYVSESEANEQLSKVKKDYPDAYVKYSGEYAASSDGGYPSFYGIWVYASKSYDEASSFAQDVSSKGFKGFVITTTDWSNLNSEKWYVVTAGKYGSEKEAADSLDDVQKYYPDAYVKYSGDHINN</sequence>
<feature type="chain" id="PRO_5038844733" evidence="2">
    <location>
        <begin position="19"/>
        <end position="251"/>
    </location>
</feature>
<dbReference type="EMBL" id="JAEQMG010000105">
    <property type="protein sequence ID" value="MBK6089015.1"/>
    <property type="molecule type" value="Genomic_DNA"/>
</dbReference>
<evidence type="ECO:0000256" key="1">
    <source>
        <dbReference type="SAM" id="MobiDB-lite"/>
    </source>
</evidence>
<feature type="domain" description="SPOR" evidence="3">
    <location>
        <begin position="163"/>
        <end position="245"/>
    </location>
</feature>
<feature type="signal peptide" evidence="2">
    <location>
        <begin position="1"/>
        <end position="18"/>
    </location>
</feature>
<feature type="region of interest" description="Disordered" evidence="1">
    <location>
        <begin position="37"/>
        <end position="65"/>
    </location>
</feature>
<dbReference type="SUPFAM" id="SSF110997">
    <property type="entry name" value="Sporulation related repeat"/>
    <property type="match status" value="2"/>
</dbReference>
<dbReference type="RefSeq" id="WP_201427812.1">
    <property type="nucleotide sequence ID" value="NZ_JAEQMG010000105.1"/>
</dbReference>
<dbReference type="AlphaFoldDB" id="A0A934WSB3"/>
<feature type="domain" description="SPOR" evidence="3">
    <location>
        <begin position="72"/>
        <end position="158"/>
    </location>
</feature>
<dbReference type="PROSITE" id="PS51257">
    <property type="entry name" value="PROKAR_LIPOPROTEIN"/>
    <property type="match status" value="1"/>
</dbReference>
<dbReference type="Pfam" id="PF05036">
    <property type="entry name" value="SPOR"/>
    <property type="match status" value="2"/>
</dbReference>
<accession>A0A934WSB3</accession>
<proteinExistence type="predicted"/>
<reference evidence="4" key="1">
    <citation type="submission" date="2021-01" db="EMBL/GenBank/DDBJ databases">
        <title>Genome public.</title>
        <authorList>
            <person name="Liu C."/>
            <person name="Sun Q."/>
        </authorList>
    </citation>
    <scope>NUCLEOTIDE SEQUENCE</scope>
    <source>
        <strain evidence="4">M6</strain>
    </source>
</reference>
<feature type="compositionally biased region" description="Polar residues" evidence="1">
    <location>
        <begin position="55"/>
        <end position="65"/>
    </location>
</feature>
<evidence type="ECO:0000313" key="4">
    <source>
        <dbReference type="EMBL" id="MBK6089015.1"/>
    </source>
</evidence>
<keyword evidence="2" id="KW-0732">Signal</keyword>
<dbReference type="PROSITE" id="PS51724">
    <property type="entry name" value="SPOR"/>
    <property type="match status" value="2"/>
</dbReference>
<name>A0A934WSB3_9FIRM</name>
<protein>
    <submittedName>
        <fullName evidence="4">SPOR domain-containing protein</fullName>
    </submittedName>
</protein>
<evidence type="ECO:0000313" key="5">
    <source>
        <dbReference type="Proteomes" id="UP000633365"/>
    </source>
</evidence>
<dbReference type="InterPro" id="IPR007730">
    <property type="entry name" value="SPOR-like_dom"/>
</dbReference>
<gene>
    <name evidence="4" type="ORF">JKK62_10235</name>
</gene>
<dbReference type="GO" id="GO:0042834">
    <property type="term" value="F:peptidoglycan binding"/>
    <property type="evidence" value="ECO:0007669"/>
    <property type="project" value="InterPro"/>
</dbReference>